<name>A0A5D3FB22_9ACTN</name>
<dbReference type="EMBL" id="VSRQ01000007">
    <property type="protein sequence ID" value="TYK45104.1"/>
    <property type="molecule type" value="Genomic_DNA"/>
</dbReference>
<proteinExistence type="predicted"/>
<gene>
    <name evidence="1" type="ORF">FXF68_30955</name>
</gene>
<dbReference type="RefSeq" id="WP_148765437.1">
    <property type="nucleotide sequence ID" value="NZ_VSRQ01000007.1"/>
</dbReference>
<dbReference type="Proteomes" id="UP000323505">
    <property type="component" value="Unassembled WGS sequence"/>
</dbReference>
<organism evidence="1 2">
    <name type="scientific">Actinomadura decatromicini</name>
    <dbReference type="NCBI Taxonomy" id="2604572"/>
    <lineage>
        <taxon>Bacteria</taxon>
        <taxon>Bacillati</taxon>
        <taxon>Actinomycetota</taxon>
        <taxon>Actinomycetes</taxon>
        <taxon>Streptosporangiales</taxon>
        <taxon>Thermomonosporaceae</taxon>
        <taxon>Actinomadura</taxon>
    </lineage>
</organism>
<protein>
    <submittedName>
        <fullName evidence="1">Uncharacterized protein</fullName>
    </submittedName>
</protein>
<comment type="caution">
    <text evidence="1">The sequence shown here is derived from an EMBL/GenBank/DDBJ whole genome shotgun (WGS) entry which is preliminary data.</text>
</comment>
<reference evidence="1 2" key="1">
    <citation type="submission" date="2019-08" db="EMBL/GenBank/DDBJ databases">
        <title>Actinomadura sp. nov. CYP1-5 isolated from mountain soil.</title>
        <authorList>
            <person name="Songsumanus A."/>
            <person name="Kuncharoen N."/>
            <person name="Kudo T."/>
            <person name="Yuki M."/>
            <person name="Igarashi Y."/>
            <person name="Tanasupawat S."/>
        </authorList>
    </citation>
    <scope>NUCLEOTIDE SEQUENCE [LARGE SCALE GENOMIC DNA]</scope>
    <source>
        <strain evidence="1 2">CYP1-5</strain>
    </source>
</reference>
<accession>A0A5D3FB22</accession>
<evidence type="ECO:0000313" key="1">
    <source>
        <dbReference type="EMBL" id="TYK45104.1"/>
    </source>
</evidence>
<dbReference type="AlphaFoldDB" id="A0A5D3FB22"/>
<keyword evidence="2" id="KW-1185">Reference proteome</keyword>
<evidence type="ECO:0000313" key="2">
    <source>
        <dbReference type="Proteomes" id="UP000323505"/>
    </source>
</evidence>
<sequence>MTTTYTVRPKRWDHGYELHIEGLGVTQVDDLSEAEETARDFIALDLEVPEDSFSVEIAPAVHEHVEIPASVDLRDLAAWERHIWVTPDMSVAERETMIAIMRVVRQDTDFEDSAERLWLALNDVRQKQHRSAG</sequence>